<dbReference type="EMBL" id="CAJNJA010009803">
    <property type="protein sequence ID" value="CAE7250673.1"/>
    <property type="molecule type" value="Genomic_DNA"/>
</dbReference>
<sequence length="102" mass="10633">MRPTNLPRHLQGSTNSQNQPLRKNLSFEAGIRRLTEVPGLAVGGPADTLAVDMDRAEVGVESRPGGLAMRSVGDTMVGAFPRQGRVEAGHGDGGATVGELDV</sequence>
<dbReference type="AlphaFoldDB" id="A0A812LQ29"/>
<evidence type="ECO:0000313" key="2">
    <source>
        <dbReference type="EMBL" id="CAE7250673.1"/>
    </source>
</evidence>
<comment type="caution">
    <text evidence="2">The sequence shown here is derived from an EMBL/GenBank/DDBJ whole genome shotgun (WGS) entry which is preliminary data.</text>
</comment>
<feature type="compositionally biased region" description="Polar residues" evidence="1">
    <location>
        <begin position="11"/>
        <end position="21"/>
    </location>
</feature>
<reference evidence="2" key="1">
    <citation type="submission" date="2021-02" db="EMBL/GenBank/DDBJ databases">
        <authorList>
            <person name="Dougan E. K."/>
            <person name="Rhodes N."/>
            <person name="Thang M."/>
            <person name="Chan C."/>
        </authorList>
    </citation>
    <scope>NUCLEOTIDE SEQUENCE</scope>
</reference>
<accession>A0A812LQ29</accession>
<keyword evidence="3" id="KW-1185">Reference proteome</keyword>
<feature type="region of interest" description="Disordered" evidence="1">
    <location>
        <begin position="1"/>
        <end position="23"/>
    </location>
</feature>
<organism evidence="2 3">
    <name type="scientific">Symbiodinium necroappetens</name>
    <dbReference type="NCBI Taxonomy" id="1628268"/>
    <lineage>
        <taxon>Eukaryota</taxon>
        <taxon>Sar</taxon>
        <taxon>Alveolata</taxon>
        <taxon>Dinophyceae</taxon>
        <taxon>Suessiales</taxon>
        <taxon>Symbiodiniaceae</taxon>
        <taxon>Symbiodinium</taxon>
    </lineage>
</organism>
<protein>
    <submittedName>
        <fullName evidence="2">Uncharacterized protein</fullName>
    </submittedName>
</protein>
<proteinExistence type="predicted"/>
<evidence type="ECO:0000313" key="3">
    <source>
        <dbReference type="Proteomes" id="UP000601435"/>
    </source>
</evidence>
<gene>
    <name evidence="2" type="ORF">SNEC2469_LOCUS5170</name>
</gene>
<dbReference type="Proteomes" id="UP000601435">
    <property type="component" value="Unassembled WGS sequence"/>
</dbReference>
<name>A0A812LQ29_9DINO</name>
<evidence type="ECO:0000256" key="1">
    <source>
        <dbReference type="SAM" id="MobiDB-lite"/>
    </source>
</evidence>